<keyword evidence="2" id="KW-1185">Reference proteome</keyword>
<gene>
    <name evidence="1" type="ordered locus">Ta1388</name>
</gene>
<name>Q9HIF2_THEAC</name>
<evidence type="ECO:0000313" key="2">
    <source>
        <dbReference type="Proteomes" id="UP000001024"/>
    </source>
</evidence>
<accession>Q9HIF2</accession>
<dbReference type="PaxDb" id="273075-Ta1388"/>
<evidence type="ECO:0000313" key="1">
    <source>
        <dbReference type="EMBL" id="CAC12508.1"/>
    </source>
</evidence>
<protein>
    <submittedName>
        <fullName evidence="1">Uncharacterized protein</fullName>
    </submittedName>
</protein>
<dbReference type="HOGENOM" id="CLU_1357971_0_0_2"/>
<organism evidence="1 2">
    <name type="scientific">Thermoplasma acidophilum (strain ATCC 25905 / DSM 1728 / JCM 9062 / NBRC 15155 / AMRC-C165)</name>
    <dbReference type="NCBI Taxonomy" id="273075"/>
    <lineage>
        <taxon>Archaea</taxon>
        <taxon>Methanobacteriati</taxon>
        <taxon>Thermoplasmatota</taxon>
        <taxon>Thermoplasmata</taxon>
        <taxon>Thermoplasmatales</taxon>
        <taxon>Thermoplasmataceae</taxon>
        <taxon>Thermoplasma</taxon>
    </lineage>
</organism>
<sequence length="201" mass="23805">MEDERRLLLSYFYVFSNPHYGGDPFLLHECQRLGSQYCKRFNDRGMDSEYNELNNDTLISEIISRVDEDTFLSYFNSHKENIKCHRDFFGRYYTLLCKEKVLENSSVWYKKREEIENILSKYPGDAIKVLSAIYYVSVEKGTRFKNYYMVKTEAESLGFSGKNWFKILSELQLAGIIPSYDYKDLEIHEEIAPLIGEILNR</sequence>
<dbReference type="AlphaFoldDB" id="Q9HIF2"/>
<dbReference type="KEGG" id="tac:Ta1388"/>
<dbReference type="EMBL" id="AL445067">
    <property type="protein sequence ID" value="CAC12508.1"/>
    <property type="molecule type" value="Genomic_DNA"/>
</dbReference>
<dbReference type="InParanoid" id="Q9HIF2"/>
<dbReference type="EnsemblBacteria" id="CAC12508">
    <property type="protein sequence ID" value="CAC12508"/>
    <property type="gene ID" value="CAC12508"/>
</dbReference>
<reference evidence="1 2" key="1">
    <citation type="journal article" date="2000" name="Nature">
        <title>The genome sequence of the thermoacidophilic scavenger Thermoplasma acidophilum.</title>
        <authorList>
            <person name="Ruepp A."/>
            <person name="Graml W."/>
            <person name="Santos-Martinez M.L."/>
            <person name="Koretke K.K."/>
            <person name="Volker C."/>
            <person name="Mewes H.W."/>
            <person name="Frishman D."/>
            <person name="Stocker S."/>
            <person name="Lupas A.N."/>
            <person name="Baumeister W."/>
        </authorList>
    </citation>
    <scope>NUCLEOTIDE SEQUENCE [LARGE SCALE GENOMIC DNA]</scope>
    <source>
        <strain evidence="2">ATCC 25905 / DSM 1728 / JCM 9062 / NBRC 15155 / AMRC-C165</strain>
    </source>
</reference>
<dbReference type="Proteomes" id="UP000001024">
    <property type="component" value="Chromosome"/>
</dbReference>
<proteinExistence type="predicted"/>